<reference evidence="4 5" key="1">
    <citation type="submission" date="2023-08" db="EMBL/GenBank/DDBJ databases">
        <title>Streptococcus ruminantium-associated sheep mastitis outbreak detected in Italy is distinct from bovine isolates.</title>
        <authorList>
            <person name="Rosa M.N."/>
            <person name="Vezina B."/>
            <person name="Tola S."/>
        </authorList>
    </citation>
    <scope>NUCLEOTIDE SEQUENCE [LARGE SCALE GENOMIC DNA]</scope>
    <source>
        <strain evidence="4 5">OM6730</strain>
    </source>
</reference>
<evidence type="ECO:0000313" key="5">
    <source>
        <dbReference type="Proteomes" id="UP001228446"/>
    </source>
</evidence>
<evidence type="ECO:0000259" key="3">
    <source>
        <dbReference type="PROSITE" id="PS51186"/>
    </source>
</evidence>
<name>A0ABU1B2W8_9STRE</name>
<accession>A0ABU1B2W8</accession>
<keyword evidence="2 4" id="KW-0012">Acyltransferase</keyword>
<dbReference type="Pfam" id="PF13673">
    <property type="entry name" value="Acetyltransf_10"/>
    <property type="match status" value="1"/>
</dbReference>
<dbReference type="PROSITE" id="PS51186">
    <property type="entry name" value="GNAT"/>
    <property type="match status" value="1"/>
</dbReference>
<dbReference type="PANTHER" id="PTHR43420">
    <property type="entry name" value="ACETYLTRANSFERASE"/>
    <property type="match status" value="1"/>
</dbReference>
<organism evidence="4 5">
    <name type="scientific">Streptococcus ruminantium</name>
    <dbReference type="NCBI Taxonomy" id="1917441"/>
    <lineage>
        <taxon>Bacteria</taxon>
        <taxon>Bacillati</taxon>
        <taxon>Bacillota</taxon>
        <taxon>Bacilli</taxon>
        <taxon>Lactobacillales</taxon>
        <taxon>Streptococcaceae</taxon>
        <taxon>Streptococcus</taxon>
    </lineage>
</organism>
<comment type="caution">
    <text evidence="4">The sequence shown here is derived from an EMBL/GenBank/DDBJ whole genome shotgun (WGS) entry which is preliminary data.</text>
</comment>
<dbReference type="InterPro" id="IPR000182">
    <property type="entry name" value="GNAT_dom"/>
</dbReference>
<evidence type="ECO:0000256" key="2">
    <source>
        <dbReference type="ARBA" id="ARBA00023315"/>
    </source>
</evidence>
<dbReference type="EMBL" id="JAVIBX010000010">
    <property type="protein sequence ID" value="MDQ8832956.1"/>
    <property type="molecule type" value="Genomic_DNA"/>
</dbReference>
<dbReference type="InterPro" id="IPR016181">
    <property type="entry name" value="Acyl_CoA_acyltransferase"/>
</dbReference>
<dbReference type="Gene3D" id="3.40.630.30">
    <property type="match status" value="1"/>
</dbReference>
<dbReference type="SUPFAM" id="SSF55729">
    <property type="entry name" value="Acyl-CoA N-acyltransferases (Nat)"/>
    <property type="match status" value="1"/>
</dbReference>
<sequence length="148" mass="17101">MMKTRELLCIGSEPWERASALYVRYRVFVLERNIAKEDEFDRHDEKGRVYANLYLGRKPVSTGRFLPIGQGQARLTRIATLKKYRGNGYASKIIRALEDYALEVGIHQLLIHSELTAKSFYESLGYQATSDIYQEDGEWCQTLTKTIT</sequence>
<proteinExistence type="predicted"/>
<dbReference type="Proteomes" id="UP001228446">
    <property type="component" value="Unassembled WGS sequence"/>
</dbReference>
<feature type="domain" description="N-acetyltransferase" evidence="3">
    <location>
        <begin position="2"/>
        <end position="148"/>
    </location>
</feature>
<protein>
    <submittedName>
        <fullName evidence="4">GNAT family N-acetyltransferase</fullName>
        <ecNumber evidence="4">2.3.1.-</ecNumber>
    </submittedName>
</protein>
<dbReference type="GO" id="GO:0016746">
    <property type="term" value="F:acyltransferase activity"/>
    <property type="evidence" value="ECO:0007669"/>
    <property type="project" value="UniProtKB-KW"/>
</dbReference>
<dbReference type="InterPro" id="IPR050680">
    <property type="entry name" value="YpeA/RimI_acetyltransf"/>
</dbReference>
<evidence type="ECO:0000313" key="4">
    <source>
        <dbReference type="EMBL" id="MDQ8832956.1"/>
    </source>
</evidence>
<keyword evidence="5" id="KW-1185">Reference proteome</keyword>
<dbReference type="EC" id="2.3.1.-" evidence="4"/>
<evidence type="ECO:0000256" key="1">
    <source>
        <dbReference type="ARBA" id="ARBA00022679"/>
    </source>
</evidence>
<gene>
    <name evidence="4" type="ORF">RFF62_04020</name>
</gene>
<keyword evidence="1 4" id="KW-0808">Transferase</keyword>
<dbReference type="CDD" id="cd04301">
    <property type="entry name" value="NAT_SF"/>
    <property type="match status" value="1"/>
</dbReference>